<evidence type="ECO:0000313" key="1">
    <source>
        <dbReference type="EMBL" id="OJJ81759.1"/>
    </source>
</evidence>
<name>A0A1L9VCW9_ASPGL</name>
<dbReference type="AlphaFoldDB" id="A0A1L9VCW9"/>
<dbReference type="GeneID" id="34457324"/>
<dbReference type="SUPFAM" id="SSF56801">
    <property type="entry name" value="Acetyl-CoA synthetase-like"/>
    <property type="match status" value="1"/>
</dbReference>
<dbReference type="OrthoDB" id="10047078at2759"/>
<proteinExistence type="predicted"/>
<dbReference type="PANTHER" id="PTHR43845:SF1">
    <property type="entry name" value="BLR5969 PROTEIN"/>
    <property type="match status" value="1"/>
</dbReference>
<dbReference type="STRING" id="1160497.A0A1L9VCW9"/>
<evidence type="ECO:0000313" key="2">
    <source>
        <dbReference type="Proteomes" id="UP000184300"/>
    </source>
</evidence>
<keyword evidence="2" id="KW-1185">Reference proteome</keyword>
<dbReference type="InterPro" id="IPR042099">
    <property type="entry name" value="ANL_N_sf"/>
</dbReference>
<dbReference type="Proteomes" id="UP000184300">
    <property type="component" value="Unassembled WGS sequence"/>
</dbReference>
<evidence type="ECO:0008006" key="3">
    <source>
        <dbReference type="Google" id="ProtNLM"/>
    </source>
</evidence>
<dbReference type="VEuPathDB" id="FungiDB:ASPGLDRAFT_131647"/>
<dbReference type="Gene3D" id="3.40.50.12780">
    <property type="entry name" value="N-terminal domain of ligase-like"/>
    <property type="match status" value="1"/>
</dbReference>
<sequence>MHPESYRLAEVLAVANIHPFYNPGVQYPPEPDAIQHARQSATKTAAEVNLHTRPIVTKKDLYRVIERLTHDTSPDNVYRLRSYISITGGGSGGLPLMFATDVKENRRHRSVFGEFMVACGLVGPGDWVLTTHVSGYLYRSLDLMSELFENAGATVLSCGNYMTPVEVVQYLAHYHVNVLTGDGSQIIQVVHYISMLPVEQRQRVKLTKIIYTSEPLTQAQREHIVATLGPIKICSILGSAESGPYAIGSPDLTGRQDCTSTMDFVFDTRTMLIEILPPSIMDEAPLSTASPVPNGEPGIIVQTSLQRLRNPVVRYNTGDIGSLHALPESARDVIAQEDWEHLRVLRLHGRDRRFSFKWFAAYFEFENIATMMQAKGTGILQWQVILGTLESSPQTTLEVRILRAIDRGGGIQSKEALVKRIEWFFYLLPENEHLFQITFVDDIGGFEKSGTGNKVMKFVDRT</sequence>
<dbReference type="EMBL" id="KV878904">
    <property type="protein sequence ID" value="OJJ81759.1"/>
    <property type="molecule type" value="Genomic_DNA"/>
</dbReference>
<dbReference type="RefSeq" id="XP_022398457.1">
    <property type="nucleotide sequence ID" value="XM_022541063.1"/>
</dbReference>
<organism evidence="1 2">
    <name type="scientific">Aspergillus glaucus CBS 516.65</name>
    <dbReference type="NCBI Taxonomy" id="1160497"/>
    <lineage>
        <taxon>Eukaryota</taxon>
        <taxon>Fungi</taxon>
        <taxon>Dikarya</taxon>
        <taxon>Ascomycota</taxon>
        <taxon>Pezizomycotina</taxon>
        <taxon>Eurotiomycetes</taxon>
        <taxon>Eurotiomycetidae</taxon>
        <taxon>Eurotiales</taxon>
        <taxon>Aspergillaceae</taxon>
        <taxon>Aspergillus</taxon>
        <taxon>Aspergillus subgen. Aspergillus</taxon>
    </lineage>
</organism>
<dbReference type="PANTHER" id="PTHR43845">
    <property type="entry name" value="BLR5969 PROTEIN"/>
    <property type="match status" value="1"/>
</dbReference>
<protein>
    <recommendedName>
        <fullName evidence="3">AMP-dependent synthetase/ligase domain-containing protein</fullName>
    </recommendedName>
</protein>
<reference evidence="2" key="1">
    <citation type="journal article" date="2017" name="Genome Biol.">
        <title>Comparative genomics reveals high biological diversity and specific adaptations in the industrially and medically important fungal genus Aspergillus.</title>
        <authorList>
            <person name="de Vries R.P."/>
            <person name="Riley R."/>
            <person name="Wiebenga A."/>
            <person name="Aguilar-Osorio G."/>
            <person name="Amillis S."/>
            <person name="Uchima C.A."/>
            <person name="Anderluh G."/>
            <person name="Asadollahi M."/>
            <person name="Askin M."/>
            <person name="Barry K."/>
            <person name="Battaglia E."/>
            <person name="Bayram O."/>
            <person name="Benocci T."/>
            <person name="Braus-Stromeyer S.A."/>
            <person name="Caldana C."/>
            <person name="Canovas D."/>
            <person name="Cerqueira G.C."/>
            <person name="Chen F."/>
            <person name="Chen W."/>
            <person name="Choi C."/>
            <person name="Clum A."/>
            <person name="Dos Santos R.A."/>
            <person name="Damasio A.R."/>
            <person name="Diallinas G."/>
            <person name="Emri T."/>
            <person name="Fekete E."/>
            <person name="Flipphi M."/>
            <person name="Freyberg S."/>
            <person name="Gallo A."/>
            <person name="Gournas C."/>
            <person name="Habgood R."/>
            <person name="Hainaut M."/>
            <person name="Harispe M.L."/>
            <person name="Henrissat B."/>
            <person name="Hilden K.S."/>
            <person name="Hope R."/>
            <person name="Hossain A."/>
            <person name="Karabika E."/>
            <person name="Karaffa L."/>
            <person name="Karanyi Z."/>
            <person name="Krasevec N."/>
            <person name="Kuo A."/>
            <person name="Kusch H."/>
            <person name="LaButti K."/>
            <person name="Lagendijk E.L."/>
            <person name="Lapidus A."/>
            <person name="Levasseur A."/>
            <person name="Lindquist E."/>
            <person name="Lipzen A."/>
            <person name="Logrieco A.F."/>
            <person name="MacCabe A."/>
            <person name="Maekelae M.R."/>
            <person name="Malavazi I."/>
            <person name="Melin P."/>
            <person name="Meyer V."/>
            <person name="Mielnichuk N."/>
            <person name="Miskei M."/>
            <person name="Molnar A.P."/>
            <person name="Mule G."/>
            <person name="Ngan C.Y."/>
            <person name="Orejas M."/>
            <person name="Orosz E."/>
            <person name="Ouedraogo J.P."/>
            <person name="Overkamp K.M."/>
            <person name="Park H.-S."/>
            <person name="Perrone G."/>
            <person name="Piumi F."/>
            <person name="Punt P.J."/>
            <person name="Ram A.F."/>
            <person name="Ramon A."/>
            <person name="Rauscher S."/>
            <person name="Record E."/>
            <person name="Riano-Pachon D.M."/>
            <person name="Robert V."/>
            <person name="Roehrig J."/>
            <person name="Ruller R."/>
            <person name="Salamov A."/>
            <person name="Salih N.S."/>
            <person name="Samson R.A."/>
            <person name="Sandor E."/>
            <person name="Sanguinetti M."/>
            <person name="Schuetze T."/>
            <person name="Sepcic K."/>
            <person name="Shelest E."/>
            <person name="Sherlock G."/>
            <person name="Sophianopoulou V."/>
            <person name="Squina F.M."/>
            <person name="Sun H."/>
            <person name="Susca A."/>
            <person name="Todd R.B."/>
            <person name="Tsang A."/>
            <person name="Unkles S.E."/>
            <person name="van de Wiele N."/>
            <person name="van Rossen-Uffink D."/>
            <person name="Oliveira J.V."/>
            <person name="Vesth T.C."/>
            <person name="Visser J."/>
            <person name="Yu J.-H."/>
            <person name="Zhou M."/>
            <person name="Andersen M.R."/>
            <person name="Archer D.B."/>
            <person name="Baker S.E."/>
            <person name="Benoit I."/>
            <person name="Brakhage A.A."/>
            <person name="Braus G.H."/>
            <person name="Fischer R."/>
            <person name="Frisvad J.C."/>
            <person name="Goldman G.H."/>
            <person name="Houbraken J."/>
            <person name="Oakley B."/>
            <person name="Pocsi I."/>
            <person name="Scazzocchio C."/>
            <person name="Seiboth B."/>
            <person name="vanKuyk P.A."/>
            <person name="Wortman J."/>
            <person name="Dyer P.S."/>
            <person name="Grigoriev I.V."/>
        </authorList>
    </citation>
    <scope>NUCLEOTIDE SEQUENCE [LARGE SCALE GENOMIC DNA]</scope>
    <source>
        <strain evidence="2">CBS 516.65</strain>
    </source>
</reference>
<gene>
    <name evidence="1" type="ORF">ASPGLDRAFT_131647</name>
</gene>
<accession>A0A1L9VCW9</accession>